<dbReference type="InterPro" id="IPR002110">
    <property type="entry name" value="Ankyrin_rpt"/>
</dbReference>
<dbReference type="InterPro" id="IPR025676">
    <property type="entry name" value="Clr5_dom"/>
</dbReference>
<gene>
    <name evidence="5" type="ORF">PG996_000073</name>
</gene>
<comment type="caution">
    <text evidence="5">The sequence shown here is derived from an EMBL/GenBank/DDBJ whole genome shotgun (WGS) entry which is preliminary data.</text>
</comment>
<keyword evidence="2 3" id="KW-0040">ANK repeat</keyword>
<feature type="domain" description="Clr5" evidence="4">
    <location>
        <begin position="11"/>
        <end position="61"/>
    </location>
</feature>
<dbReference type="PROSITE" id="PS50088">
    <property type="entry name" value="ANK_REPEAT"/>
    <property type="match status" value="4"/>
</dbReference>
<dbReference type="Pfam" id="PF14420">
    <property type="entry name" value="Clr5"/>
    <property type="match status" value="1"/>
</dbReference>
<dbReference type="InterPro" id="IPR051165">
    <property type="entry name" value="Multifunctional_ANK_Repeat"/>
</dbReference>
<feature type="repeat" description="ANK" evidence="3">
    <location>
        <begin position="970"/>
        <end position="1002"/>
    </location>
</feature>
<evidence type="ECO:0000313" key="5">
    <source>
        <dbReference type="EMBL" id="KAK8081292.1"/>
    </source>
</evidence>
<sequence>MYSLTTLSPTQKDWDHHRSLLIKLYVDENKSVQEIMAFMEKTYSFTAPKHQYNKHLNTRWKCVKYGSSRTWKAILPHVRRLETSGKEVEVFIDMKRKSVQEVRNAMARYKGTLQNTHITEDLPILPDNVIVRAATQPMTVAITPQLPFYVMESQLTLNFQSSICYRSQAMRQLSQDIQVDNHLSETLRAVVPPEQTDAYSFNSPLVCSKDSLFTSPFHRALLFSIANNFAGLPKMYHDFILGFLKEHTTVGFLAALADAKDLYEVQSITLHLARLPNEGVLDFLKGETTRELILSLADSEGTREAQDLAKRLFRMALETGDHEMVNYILDQRLACIDINESILGSEPANNYVGWDPELCKGFSKKPIEIASERSHIEVVRTLIEFGAQVKSTAALYNALSDYKLPAEIIDLLMSAGAELSVQELCQITRWCRRDFILGPNLQHIAANHQQWNKDEVLVSTLLHQPFNVCYQVLEALEAYGADLNAVMTTSAKLDSQWPSEPWCGTIPEALSTTRHWKNFPTLFKRFPKMRITERMVLGVVRTAVNVDQVRRLLALGPDINDSKYRNLLIEHAAVEGDIEVGLVAVLECLPPCSTEDVDHLRESVVIAALTGNVEQIHALFHLTETEFGRRPSELPPGPGRDNSWVIYMSIRAGQLTAALALIEVGWAKDSEGSVMALELAICQKYSTVVTALIDAGVVASDHVFMNGKTLLSTALGDGDTRLAQVLLNAGASVNLGTPLPLFLALKSKDWEMAKLLLYHGADINHKVLRYDRQSLTNLTRYTTALSTAIETLDPKLVQFVLEHGAETDDGESIQLAAKAGRDIFRLVVNEHKRRHRGRKDWGDMILRVCLENHDLESFREMVTTQMADVNCYRWDRLERPERDEDYRGAITVFGEVILKSKQTGLAFLELLLQYKEKLDCWPDTVVIQNRHGGWSQQTAFIAAIGTGYLPTIQLLLRHNAGLGLPKGIVAKRTPLQNAVEIGNMEIIQLLLDRDAPVNASAVYNGGATALQLAAIKGYFRVVMCCSKGGAEVDAPAAKVNGVTALEGAAQHGRIDTVSLLLDAGACSHGNDKNQLNRAIRLAREEGHEPLARMLEDFSQKGVLSSGRDFFSEFVDFNNY</sequence>
<dbReference type="PANTHER" id="PTHR24123">
    <property type="entry name" value="ANKYRIN REPEAT-CONTAINING"/>
    <property type="match status" value="1"/>
</dbReference>
<dbReference type="EMBL" id="JAQQWM010000001">
    <property type="protein sequence ID" value="KAK8081292.1"/>
    <property type="molecule type" value="Genomic_DNA"/>
</dbReference>
<evidence type="ECO:0000259" key="4">
    <source>
        <dbReference type="Pfam" id="PF14420"/>
    </source>
</evidence>
<reference evidence="5 6" key="1">
    <citation type="submission" date="2023-01" db="EMBL/GenBank/DDBJ databases">
        <title>Analysis of 21 Apiospora genomes using comparative genomics revels a genus with tremendous synthesis potential of carbohydrate active enzymes and secondary metabolites.</title>
        <authorList>
            <person name="Sorensen T."/>
        </authorList>
    </citation>
    <scope>NUCLEOTIDE SEQUENCE [LARGE SCALE GENOMIC DNA]</scope>
    <source>
        <strain evidence="5 6">CBS 83171</strain>
    </source>
</reference>
<dbReference type="SMART" id="SM00248">
    <property type="entry name" value="ANK"/>
    <property type="match status" value="11"/>
</dbReference>
<keyword evidence="1" id="KW-0677">Repeat</keyword>
<dbReference type="SUPFAM" id="SSF48403">
    <property type="entry name" value="Ankyrin repeat"/>
    <property type="match status" value="2"/>
</dbReference>
<evidence type="ECO:0000313" key="6">
    <source>
        <dbReference type="Proteomes" id="UP001446871"/>
    </source>
</evidence>
<accession>A0ABR1WE45</accession>
<dbReference type="Gene3D" id="1.25.40.20">
    <property type="entry name" value="Ankyrin repeat-containing domain"/>
    <property type="match status" value="3"/>
</dbReference>
<dbReference type="Proteomes" id="UP001446871">
    <property type="component" value="Unassembled WGS sequence"/>
</dbReference>
<dbReference type="InterPro" id="IPR036770">
    <property type="entry name" value="Ankyrin_rpt-contain_sf"/>
</dbReference>
<dbReference type="Pfam" id="PF12796">
    <property type="entry name" value="Ank_2"/>
    <property type="match status" value="2"/>
</dbReference>
<evidence type="ECO:0000256" key="1">
    <source>
        <dbReference type="ARBA" id="ARBA00022737"/>
    </source>
</evidence>
<organism evidence="5 6">
    <name type="scientific">Apiospora saccharicola</name>
    <dbReference type="NCBI Taxonomy" id="335842"/>
    <lineage>
        <taxon>Eukaryota</taxon>
        <taxon>Fungi</taxon>
        <taxon>Dikarya</taxon>
        <taxon>Ascomycota</taxon>
        <taxon>Pezizomycotina</taxon>
        <taxon>Sordariomycetes</taxon>
        <taxon>Xylariomycetidae</taxon>
        <taxon>Amphisphaeriales</taxon>
        <taxon>Apiosporaceae</taxon>
        <taxon>Apiospora</taxon>
    </lineage>
</organism>
<evidence type="ECO:0000256" key="2">
    <source>
        <dbReference type="ARBA" id="ARBA00023043"/>
    </source>
</evidence>
<evidence type="ECO:0000256" key="3">
    <source>
        <dbReference type="PROSITE-ProRule" id="PRU00023"/>
    </source>
</evidence>
<feature type="repeat" description="ANK" evidence="3">
    <location>
        <begin position="1040"/>
        <end position="1072"/>
    </location>
</feature>
<feature type="repeat" description="ANK" evidence="3">
    <location>
        <begin position="362"/>
        <end position="394"/>
    </location>
</feature>
<feature type="repeat" description="ANK" evidence="3">
    <location>
        <begin position="706"/>
        <end position="738"/>
    </location>
</feature>
<keyword evidence="6" id="KW-1185">Reference proteome</keyword>
<dbReference type="PANTHER" id="PTHR24123:SF33">
    <property type="entry name" value="PROTEIN HOS4"/>
    <property type="match status" value="1"/>
</dbReference>
<name>A0ABR1WE45_9PEZI</name>
<dbReference type="PROSITE" id="PS50297">
    <property type="entry name" value="ANK_REP_REGION"/>
    <property type="match status" value="3"/>
</dbReference>
<proteinExistence type="predicted"/>
<protein>
    <recommendedName>
        <fullName evidence="4">Clr5 domain-containing protein</fullName>
    </recommendedName>
</protein>